<dbReference type="Gene3D" id="2.30.42.10">
    <property type="match status" value="1"/>
</dbReference>
<evidence type="ECO:0000313" key="11">
    <source>
        <dbReference type="RefSeq" id="XP_052131398.1"/>
    </source>
</evidence>
<dbReference type="FunFam" id="2.10.110.10:FF:000020">
    <property type="entry name" value="PDZ and LIM domain protein 5"/>
    <property type="match status" value="1"/>
</dbReference>
<dbReference type="SMART" id="SM00228">
    <property type="entry name" value="PDZ"/>
    <property type="match status" value="1"/>
</dbReference>
<dbReference type="InterPro" id="IPR006643">
    <property type="entry name" value="Zasp-like_motif"/>
</dbReference>
<dbReference type="GO" id="GO:0001725">
    <property type="term" value="C:stress fiber"/>
    <property type="evidence" value="ECO:0007669"/>
    <property type="project" value="TreeGrafter"/>
</dbReference>
<feature type="domain" description="LIM zinc-binding" evidence="8">
    <location>
        <begin position="275"/>
        <end position="334"/>
    </location>
</feature>
<dbReference type="PANTHER" id="PTHR24214:SF38">
    <property type="entry name" value="PDZ AND LIM DOMAIN PROTEIN ZASP-RELATED"/>
    <property type="match status" value="1"/>
</dbReference>
<evidence type="ECO:0000256" key="3">
    <source>
        <dbReference type="ARBA" id="ARBA00022723"/>
    </source>
</evidence>
<feature type="domain" description="PDZ" evidence="9">
    <location>
        <begin position="6"/>
        <end position="88"/>
    </location>
</feature>
<gene>
    <name evidence="11" type="primary">LOC113218471</name>
</gene>
<dbReference type="CDD" id="cd08368">
    <property type="entry name" value="LIM"/>
    <property type="match status" value="1"/>
</dbReference>
<dbReference type="Gene3D" id="2.10.110.10">
    <property type="entry name" value="Cysteine Rich Protein"/>
    <property type="match status" value="4"/>
</dbReference>
<dbReference type="SMART" id="SM00735">
    <property type="entry name" value="ZM"/>
    <property type="match status" value="1"/>
</dbReference>
<dbReference type="Pfam" id="PF00412">
    <property type="entry name" value="LIM"/>
    <property type="match status" value="4"/>
</dbReference>
<proteinExistence type="predicted"/>
<dbReference type="GO" id="GO:0007507">
    <property type="term" value="P:heart development"/>
    <property type="evidence" value="ECO:0007669"/>
    <property type="project" value="TreeGrafter"/>
</dbReference>
<dbReference type="GO" id="GO:0046872">
    <property type="term" value="F:metal ion binding"/>
    <property type="evidence" value="ECO:0007669"/>
    <property type="project" value="UniProtKB-KW"/>
</dbReference>
<dbReference type="GO" id="GO:0061061">
    <property type="term" value="P:muscle structure development"/>
    <property type="evidence" value="ECO:0007669"/>
    <property type="project" value="TreeGrafter"/>
</dbReference>
<evidence type="ECO:0000259" key="9">
    <source>
        <dbReference type="PROSITE" id="PS50106"/>
    </source>
</evidence>
<dbReference type="PROSITE" id="PS00478">
    <property type="entry name" value="LIM_DOMAIN_1"/>
    <property type="match status" value="1"/>
</dbReference>
<evidence type="ECO:0000259" key="8">
    <source>
        <dbReference type="PROSITE" id="PS50023"/>
    </source>
</evidence>
<dbReference type="GO" id="GO:0030018">
    <property type="term" value="C:Z disc"/>
    <property type="evidence" value="ECO:0007669"/>
    <property type="project" value="TreeGrafter"/>
</dbReference>
<evidence type="ECO:0000256" key="4">
    <source>
        <dbReference type="ARBA" id="ARBA00022833"/>
    </source>
</evidence>
<dbReference type="InterPro" id="IPR050604">
    <property type="entry name" value="PDZ-LIM_domain"/>
</dbReference>
<dbReference type="KEGG" id="foc:113218471"/>
<feature type="region of interest" description="Disordered" evidence="7">
    <location>
        <begin position="503"/>
        <end position="541"/>
    </location>
</feature>
<sequence>MAQLISVKLSRYDNSPWGFRLQGGKDFGTPLIIQKVNGGSPAEKAGLQAGDAVLRINNIDATALRHKDAQDCIVRAGNNYELAIQRGGIGMSTWKPAVAPVGPSPVKPNAGGPVTKTSLAYKGPAPQPIGTGHNTSAKPFGTIPHMNGGPDKQIVNKQFNSPIGIYSEQAIAETLSAQAEVLTGGAIGVNFKKNEKEYNSANSEVLKMVQEADKEPRIPEPDPQVISGSLPTPVPGGVPTPFGVHGLRHVQAPEPKAPGSAPAQDPFKVLPPGQNICADCERLIVGVFVRIKDKNLHVECFKCATCGTPLKNVGYYNLNHKLYCDIHAKMVARQNPPAPNLDPVTVPPGARPPAGTISNALAGLGVTAGPPAAAPLSPSGGLSPQPGIGGPLPFHSGPCPLPASSAATSVTAGPVPAPLQPHSSDKALAQALACLEQELENQLKELSLPTTALEPLSVEELTIQPTAQAAHHAAVPVFVHKVAASGARARMPVVVHKAPRVGTSHVNAPKPQTPSSISGPRPFGSPIAPSAPAPVSAPLPSNSFGRPATGFSPSAGYTPSSVFAPSSGFAPSATPSGLASTLKPLTKLRGGPGGAKGGAFAGASAPIRGRGILNPAAIGGTRVPLCGACNQQIRGPFITALGKIWCPHHFTCSNSKCQRPLQDIGFVEEKGMLYCEYCFEQFIAPPCDKCGHKIKGDCLNAIGKHFHPECFNCVYCGKLFGNSPFFLEDGQPYCENDWNELFTTKCFACGFPIEAGDRWVEALSNNYHSQCFNCSMCKKNLEGQSFFAKGGRPFCKNHAR</sequence>
<dbReference type="SUPFAM" id="SSF50156">
    <property type="entry name" value="PDZ domain-like"/>
    <property type="match status" value="1"/>
</dbReference>
<feature type="compositionally biased region" description="Low complexity" evidence="7">
    <location>
        <begin position="375"/>
        <end position="386"/>
    </location>
</feature>
<dbReference type="AlphaFoldDB" id="A0A9C6XUA9"/>
<dbReference type="CDD" id="cd09461">
    <property type="entry name" value="LIM3_Enigma_like_1"/>
    <property type="match status" value="1"/>
</dbReference>
<dbReference type="FunFam" id="2.10.110.10:FF:000060">
    <property type="entry name" value="Uncharacterized protein, isoform Z"/>
    <property type="match status" value="1"/>
</dbReference>
<reference evidence="11" key="2">
    <citation type="submission" date="2025-08" db="UniProtKB">
        <authorList>
            <consortium name="RefSeq"/>
        </authorList>
    </citation>
    <scope>IDENTIFICATION</scope>
    <source>
        <tissue evidence="11">Whole organism</tissue>
    </source>
</reference>
<dbReference type="Pfam" id="PF00595">
    <property type="entry name" value="PDZ"/>
    <property type="match status" value="1"/>
</dbReference>
<dbReference type="Proteomes" id="UP000504606">
    <property type="component" value="Unplaced"/>
</dbReference>
<evidence type="ECO:0000256" key="1">
    <source>
        <dbReference type="ARBA" id="ARBA00004496"/>
    </source>
</evidence>
<evidence type="ECO:0000313" key="10">
    <source>
        <dbReference type="Proteomes" id="UP000504606"/>
    </source>
</evidence>
<dbReference type="Pfam" id="PF15936">
    <property type="entry name" value="DUF4749"/>
    <property type="match status" value="1"/>
</dbReference>
<dbReference type="OrthoDB" id="5911912at2759"/>
<feature type="region of interest" description="Disordered" evidence="7">
    <location>
        <begin position="375"/>
        <end position="395"/>
    </location>
</feature>
<dbReference type="FunFam" id="2.10.110.10:FF:000069">
    <property type="entry name" value="Uncharacterized protein, isoform Z"/>
    <property type="match status" value="1"/>
</dbReference>
<dbReference type="SMART" id="SM00132">
    <property type="entry name" value="LIM"/>
    <property type="match status" value="4"/>
</dbReference>
<dbReference type="InterPro" id="IPR001478">
    <property type="entry name" value="PDZ"/>
</dbReference>
<keyword evidence="2" id="KW-0963">Cytoplasm</keyword>
<accession>A0A9C6XUA9</accession>
<dbReference type="RefSeq" id="XP_052131398.1">
    <property type="nucleotide sequence ID" value="XM_052275438.1"/>
</dbReference>
<dbReference type="GO" id="GO:0030036">
    <property type="term" value="P:actin cytoskeleton organization"/>
    <property type="evidence" value="ECO:0007669"/>
    <property type="project" value="TreeGrafter"/>
</dbReference>
<feature type="domain" description="LIM zinc-binding" evidence="8">
    <location>
        <begin position="745"/>
        <end position="800"/>
    </location>
</feature>
<keyword evidence="4 6" id="KW-0862">Zinc</keyword>
<dbReference type="PROSITE" id="PS50106">
    <property type="entry name" value="PDZ"/>
    <property type="match status" value="1"/>
</dbReference>
<dbReference type="FunFam" id="2.10.110.10:FF:000073">
    <property type="entry name" value="Uncharacterized protein, isoform Z"/>
    <property type="match status" value="1"/>
</dbReference>
<dbReference type="FunFam" id="2.30.42.10:FF:000055">
    <property type="entry name" value="PDZ and LIM domain protein 3"/>
    <property type="match status" value="1"/>
</dbReference>
<evidence type="ECO:0000256" key="2">
    <source>
        <dbReference type="ARBA" id="ARBA00022490"/>
    </source>
</evidence>
<dbReference type="InterPro" id="IPR001781">
    <property type="entry name" value="Znf_LIM"/>
</dbReference>
<dbReference type="GO" id="GO:0031941">
    <property type="term" value="C:filamentous actin"/>
    <property type="evidence" value="ECO:0007669"/>
    <property type="project" value="TreeGrafter"/>
</dbReference>
<name>A0A9C6XUA9_FRAOC</name>
<dbReference type="CDD" id="cd23068">
    <property type="entry name" value="PDZ_ZASP52-like"/>
    <property type="match status" value="1"/>
</dbReference>
<reference evidence="11" key="1">
    <citation type="journal article" date="2018" name="Proc. Natl. Acad. Sci. U.S.A.">
        <title>Phylogenomics and the evolution of hemipteroid insects.</title>
        <authorList>
            <person name="Johnson K.P."/>
            <person name="Dietrich C.H."/>
            <person name="Friedrich F."/>
            <person name="Beutel R.G."/>
            <person name="Wipfler B."/>
            <person name="Peters R.S."/>
            <person name="Allen J.M."/>
            <person name="Petersen M."/>
            <person name="Donath A."/>
            <person name="Walden K.K."/>
            <person name="Kozlov A.M."/>
            <person name="Podsiadlowski L."/>
            <person name="Mayer C."/>
            <person name="Meusemann K."/>
            <person name="Vasilikopoulos A."/>
            <person name="Waterhouse R.M."/>
            <person name="Cameron S.L."/>
            <person name="Weirauch C."/>
            <person name="Swanson D.R."/>
            <person name="Percy D.M."/>
            <person name="Hardy N.B."/>
            <person name="Terry I."/>
            <person name="Liu S."/>
            <person name="Zhou X."/>
            <person name="Misof B."/>
            <person name="Robertson H.M."/>
            <person name="Yoshizawa K."/>
        </authorList>
    </citation>
    <scope>NUCLEOTIDE SEQUENCE</scope>
    <source>
        <tissue evidence="11">Whole organism</tissue>
    </source>
</reference>
<feature type="domain" description="LIM zinc-binding" evidence="8">
    <location>
        <begin position="685"/>
        <end position="744"/>
    </location>
</feature>
<evidence type="ECO:0000256" key="5">
    <source>
        <dbReference type="ARBA" id="ARBA00023038"/>
    </source>
</evidence>
<dbReference type="PROSITE" id="PS50023">
    <property type="entry name" value="LIM_DOMAIN_2"/>
    <property type="match status" value="3"/>
</dbReference>
<dbReference type="CDD" id="cd09455">
    <property type="entry name" value="LIM1_Enigma_like_1"/>
    <property type="match status" value="1"/>
</dbReference>
<dbReference type="InterPro" id="IPR036034">
    <property type="entry name" value="PDZ_sf"/>
</dbReference>
<evidence type="ECO:0000256" key="6">
    <source>
        <dbReference type="PROSITE-ProRule" id="PRU00125"/>
    </source>
</evidence>
<dbReference type="GO" id="GO:0051371">
    <property type="term" value="F:muscle alpha-actinin binding"/>
    <property type="evidence" value="ECO:0007669"/>
    <property type="project" value="TreeGrafter"/>
</dbReference>
<dbReference type="PANTHER" id="PTHR24214">
    <property type="entry name" value="PDZ AND LIM DOMAIN PROTEIN ZASP"/>
    <property type="match status" value="1"/>
</dbReference>
<evidence type="ECO:0000256" key="7">
    <source>
        <dbReference type="SAM" id="MobiDB-lite"/>
    </source>
</evidence>
<dbReference type="GO" id="GO:0003779">
    <property type="term" value="F:actin binding"/>
    <property type="evidence" value="ECO:0007669"/>
    <property type="project" value="TreeGrafter"/>
</dbReference>
<dbReference type="SUPFAM" id="SSF57716">
    <property type="entry name" value="Glucocorticoid receptor-like (DNA-binding domain)"/>
    <property type="match status" value="5"/>
</dbReference>
<dbReference type="InterPro" id="IPR031847">
    <property type="entry name" value="PDLI1-4/Zasp-like_mid"/>
</dbReference>
<organism evidence="10 11">
    <name type="scientific">Frankliniella occidentalis</name>
    <name type="common">Western flower thrips</name>
    <name type="synonym">Euthrips occidentalis</name>
    <dbReference type="NCBI Taxonomy" id="133901"/>
    <lineage>
        <taxon>Eukaryota</taxon>
        <taxon>Metazoa</taxon>
        <taxon>Ecdysozoa</taxon>
        <taxon>Arthropoda</taxon>
        <taxon>Hexapoda</taxon>
        <taxon>Insecta</taxon>
        <taxon>Pterygota</taxon>
        <taxon>Neoptera</taxon>
        <taxon>Paraneoptera</taxon>
        <taxon>Thysanoptera</taxon>
        <taxon>Terebrantia</taxon>
        <taxon>Thripoidea</taxon>
        <taxon>Thripidae</taxon>
        <taxon>Frankliniella</taxon>
    </lineage>
</organism>
<dbReference type="GeneID" id="113218471"/>
<protein>
    <submittedName>
        <fullName evidence="11">PDZ and LIM domain protein Zasp isoform X1</fullName>
    </submittedName>
</protein>
<dbReference type="GO" id="GO:0005912">
    <property type="term" value="C:adherens junction"/>
    <property type="evidence" value="ECO:0007669"/>
    <property type="project" value="TreeGrafter"/>
</dbReference>
<keyword evidence="10" id="KW-1185">Reference proteome</keyword>
<keyword evidence="5 6" id="KW-0440">LIM domain</keyword>
<comment type="subcellular location">
    <subcellularLocation>
        <location evidence="1">Cytoplasm</location>
    </subcellularLocation>
</comment>
<keyword evidence="3 6" id="KW-0479">Metal-binding</keyword>